<gene>
    <name evidence="1" type="ORF">S06H3_25879</name>
</gene>
<protein>
    <submittedName>
        <fullName evidence="1">Uncharacterized protein</fullName>
    </submittedName>
</protein>
<feature type="non-terminal residue" evidence="1">
    <location>
        <position position="1"/>
    </location>
</feature>
<evidence type="ECO:0000313" key="1">
    <source>
        <dbReference type="EMBL" id="GAI24779.1"/>
    </source>
</evidence>
<sequence length="45" mass="4632">VCNTEGADPGRAVVWGVAVDAVWEGMQEAGYRNTASEFSTGQGTG</sequence>
<proteinExistence type="predicted"/>
<organism evidence="1">
    <name type="scientific">marine sediment metagenome</name>
    <dbReference type="NCBI Taxonomy" id="412755"/>
    <lineage>
        <taxon>unclassified sequences</taxon>
        <taxon>metagenomes</taxon>
        <taxon>ecological metagenomes</taxon>
    </lineage>
</organism>
<comment type="caution">
    <text evidence="1">The sequence shown here is derived from an EMBL/GenBank/DDBJ whole genome shotgun (WGS) entry which is preliminary data.</text>
</comment>
<dbReference type="EMBL" id="BARV01014921">
    <property type="protein sequence ID" value="GAI24779.1"/>
    <property type="molecule type" value="Genomic_DNA"/>
</dbReference>
<dbReference type="AlphaFoldDB" id="X1P1J2"/>
<accession>X1P1J2</accession>
<name>X1P1J2_9ZZZZ</name>
<reference evidence="1" key="1">
    <citation type="journal article" date="2014" name="Front. Microbiol.">
        <title>High frequency of phylogenetically diverse reductive dehalogenase-homologous genes in deep subseafloor sedimentary metagenomes.</title>
        <authorList>
            <person name="Kawai M."/>
            <person name="Futagami T."/>
            <person name="Toyoda A."/>
            <person name="Takaki Y."/>
            <person name="Nishi S."/>
            <person name="Hori S."/>
            <person name="Arai W."/>
            <person name="Tsubouchi T."/>
            <person name="Morono Y."/>
            <person name="Uchiyama I."/>
            <person name="Ito T."/>
            <person name="Fujiyama A."/>
            <person name="Inagaki F."/>
            <person name="Takami H."/>
        </authorList>
    </citation>
    <scope>NUCLEOTIDE SEQUENCE</scope>
    <source>
        <strain evidence="1">Expedition CK06-06</strain>
    </source>
</reference>